<comment type="caution">
    <text evidence="2">The sequence shown here is derived from an EMBL/GenBank/DDBJ whole genome shotgun (WGS) entry which is preliminary data.</text>
</comment>
<evidence type="ECO:0000313" key="3">
    <source>
        <dbReference type="Proteomes" id="UP000076552"/>
    </source>
</evidence>
<dbReference type="Proteomes" id="UP000076552">
    <property type="component" value="Unassembled WGS sequence"/>
</dbReference>
<dbReference type="AlphaFoldDB" id="A0A166V6D3"/>
<keyword evidence="3" id="KW-1185">Reference proteome</keyword>
<dbReference type="EMBL" id="LFIV01000035">
    <property type="protein sequence ID" value="KZL74221.1"/>
    <property type="molecule type" value="Genomic_DNA"/>
</dbReference>
<sequence length="414" mass="44382">MSCFLLWALLAPALAITEDSMSYIYYDNQEFLVSMPNLAKISWTEVEAAFDRPAHVDVASYGGLDWTKPYPGSPVDGFQAHLRIANDVPWPASFATNETTEVTALTFSIPESLMDRSQGLPKPMDPSWFICQHYFVSTRPDPVEAVDHSCGFLSAECRADMELSLTGGWAQEDPDVPCSALILDPIPVSCQDTLGLIRGDVIAWNSDTLTDQATAKLLTVDELNPSSWLIGTGGVVEGNSTAYYEASNRTYIIGTVFGYSPSVMDSNKQAPKLSLACLRPEWVSPTTPNTTTSAVTPYVYPATTAAAATTAEAFTTSSVPPSATSSDSVCVSGVASPNRSNGNFDELCSFSCEYGYCPPTACQCLEYSDTPKTAPDANGADGCPLEGVTDDDFAHLCSFACKRGTCPKSTCRSC</sequence>
<feature type="signal peptide" evidence="1">
    <location>
        <begin position="1"/>
        <end position="15"/>
    </location>
</feature>
<organism evidence="2 3">
    <name type="scientific">Colletotrichum tofieldiae</name>
    <dbReference type="NCBI Taxonomy" id="708197"/>
    <lineage>
        <taxon>Eukaryota</taxon>
        <taxon>Fungi</taxon>
        <taxon>Dikarya</taxon>
        <taxon>Ascomycota</taxon>
        <taxon>Pezizomycotina</taxon>
        <taxon>Sordariomycetes</taxon>
        <taxon>Hypocreomycetidae</taxon>
        <taxon>Glomerellales</taxon>
        <taxon>Glomerellaceae</taxon>
        <taxon>Colletotrichum</taxon>
        <taxon>Colletotrichum spaethianum species complex</taxon>
    </lineage>
</organism>
<dbReference type="STRING" id="708197.A0A166V6D3"/>
<protein>
    <submittedName>
        <fullName evidence="2">Uncharacterized protein</fullName>
    </submittedName>
</protein>
<accession>A0A166V6D3</accession>
<evidence type="ECO:0000313" key="2">
    <source>
        <dbReference type="EMBL" id="KZL74221.1"/>
    </source>
</evidence>
<evidence type="ECO:0000256" key="1">
    <source>
        <dbReference type="SAM" id="SignalP"/>
    </source>
</evidence>
<keyword evidence="1" id="KW-0732">Signal</keyword>
<name>A0A166V6D3_9PEZI</name>
<proteinExistence type="predicted"/>
<gene>
    <name evidence="2" type="ORF">CT0861_01766</name>
</gene>
<feature type="chain" id="PRO_5012588182" evidence="1">
    <location>
        <begin position="16"/>
        <end position="414"/>
    </location>
</feature>
<reference evidence="2 3" key="1">
    <citation type="submission" date="2015-06" db="EMBL/GenBank/DDBJ databases">
        <title>Survival trade-offs in plant roots during colonization by closely related pathogenic and mutualistic fungi.</title>
        <authorList>
            <person name="Hacquard S."/>
            <person name="Kracher B."/>
            <person name="Hiruma K."/>
            <person name="Weinman A."/>
            <person name="Muench P."/>
            <person name="Garrido Oter R."/>
            <person name="Ver Loren van Themaat E."/>
            <person name="Dallerey J.-F."/>
            <person name="Damm U."/>
            <person name="Henrissat B."/>
            <person name="Lespinet O."/>
            <person name="Thon M."/>
            <person name="Kemen E."/>
            <person name="McHardy A.C."/>
            <person name="Schulze-Lefert P."/>
            <person name="O'Connell R.J."/>
        </authorList>
    </citation>
    <scope>NUCLEOTIDE SEQUENCE [LARGE SCALE GENOMIC DNA]</scope>
    <source>
        <strain evidence="2 3">0861</strain>
    </source>
</reference>